<comment type="caution">
    <text evidence="2">The sequence shown here is derived from an EMBL/GenBank/DDBJ whole genome shotgun (WGS) entry which is preliminary data.</text>
</comment>
<evidence type="ECO:0000256" key="1">
    <source>
        <dbReference type="SAM" id="Phobius"/>
    </source>
</evidence>
<keyword evidence="3" id="KW-1185">Reference proteome</keyword>
<gene>
    <name evidence="2" type="ORF">GTW23_01235</name>
</gene>
<dbReference type="RefSeq" id="WP_252914329.1">
    <property type="nucleotide sequence ID" value="NZ_JAAAML010000001.1"/>
</dbReference>
<protein>
    <recommendedName>
        <fullName evidence="4">PH domain-containing protein</fullName>
    </recommendedName>
</protein>
<keyword evidence="1" id="KW-1133">Transmembrane helix</keyword>
<keyword evidence="1" id="KW-0472">Membrane</keyword>
<proteinExistence type="predicted"/>
<name>A0ABT1CKX1_9HYPH</name>
<dbReference type="EMBL" id="JAAAML010000001">
    <property type="protein sequence ID" value="MCO6406783.1"/>
    <property type="molecule type" value="Genomic_DNA"/>
</dbReference>
<organism evidence="2 3">
    <name type="scientific">Hoeflea alexandrii</name>
    <dbReference type="NCBI Taxonomy" id="288436"/>
    <lineage>
        <taxon>Bacteria</taxon>
        <taxon>Pseudomonadati</taxon>
        <taxon>Pseudomonadota</taxon>
        <taxon>Alphaproteobacteria</taxon>
        <taxon>Hyphomicrobiales</taxon>
        <taxon>Rhizobiaceae</taxon>
        <taxon>Hoeflea</taxon>
    </lineage>
</organism>
<evidence type="ECO:0000313" key="3">
    <source>
        <dbReference type="Proteomes" id="UP001320715"/>
    </source>
</evidence>
<feature type="transmembrane region" description="Helical" evidence="1">
    <location>
        <begin position="20"/>
        <end position="44"/>
    </location>
</feature>
<evidence type="ECO:0000313" key="2">
    <source>
        <dbReference type="EMBL" id="MCO6406783.1"/>
    </source>
</evidence>
<dbReference type="Proteomes" id="UP001320715">
    <property type="component" value="Unassembled WGS sequence"/>
</dbReference>
<accession>A0ABT1CKX1</accession>
<reference evidence="2 3" key="1">
    <citation type="submission" date="2020-01" db="EMBL/GenBank/DDBJ databases">
        <title>Genomes of bacteria type strains.</title>
        <authorList>
            <person name="Chen J."/>
            <person name="Zhu S."/>
            <person name="Yang J."/>
        </authorList>
    </citation>
    <scope>NUCLEOTIDE SEQUENCE [LARGE SCALE GENOMIC DNA]</scope>
    <source>
        <strain evidence="2 3">DSM 16655</strain>
    </source>
</reference>
<sequence>MSDPIAWTVNVPLLTTPIIVRQLAAVTMIPLAILALLLIGLAWLEGNLHQLGAILRAILGVSAILLVLVLAAVVLFFNNRMTVSFEIDADGVRSRVVDRRAKFGRTLAIVLGALARNPTVAGAGLLARSNSSRFTGWDEIRSLETDQKRHSVLLRSNRLVLDAVFCTEDNFTDVKSTIEKAIHRSRKATRNNSESGNT</sequence>
<evidence type="ECO:0008006" key="4">
    <source>
        <dbReference type="Google" id="ProtNLM"/>
    </source>
</evidence>
<keyword evidence="1" id="KW-0812">Transmembrane</keyword>
<feature type="transmembrane region" description="Helical" evidence="1">
    <location>
        <begin position="53"/>
        <end position="77"/>
    </location>
</feature>